<comment type="caution">
    <text evidence="3">The sequence shown here is derived from an EMBL/GenBank/DDBJ whole genome shotgun (WGS) entry which is preliminary data.</text>
</comment>
<protein>
    <submittedName>
        <fullName evidence="3">Type II secretion system protein</fullName>
    </submittedName>
</protein>
<dbReference type="RefSeq" id="WP_379930123.1">
    <property type="nucleotide sequence ID" value="NZ_JBHUMM010000042.1"/>
</dbReference>
<keyword evidence="2" id="KW-0178">Competence</keyword>
<dbReference type="Proteomes" id="UP001597497">
    <property type="component" value="Unassembled WGS sequence"/>
</dbReference>
<evidence type="ECO:0000256" key="2">
    <source>
        <dbReference type="ARBA" id="ARBA00023287"/>
    </source>
</evidence>
<gene>
    <name evidence="3" type="ORF">ACFSUC_13405</name>
</gene>
<dbReference type="NCBIfam" id="TIGR02532">
    <property type="entry name" value="IV_pilin_GFxxxE"/>
    <property type="match status" value="1"/>
</dbReference>
<proteinExistence type="predicted"/>
<keyword evidence="4" id="KW-1185">Reference proteome</keyword>
<dbReference type="Pfam" id="PF07963">
    <property type="entry name" value="N_methyl"/>
    <property type="match status" value="1"/>
</dbReference>
<accession>A0ABW5RCL4</accession>
<evidence type="ECO:0000313" key="4">
    <source>
        <dbReference type="Proteomes" id="UP001597497"/>
    </source>
</evidence>
<sequence length="177" mass="19445">MTLVQKMFRNMKLPKMRFRKLHQDEKGLTLIELLAVIVILGIVAAIAIPAISGILENSERKAQMANAQVIIDSARLAIADRGYGNIGTSATTKIDNTSTESYTISIQQLVDGGFINSNSIDDPYVKGTQYHATNSLVQIERHSTTTNGVTTEVFKYYLDLAPATGSLYYNDTPESDI</sequence>
<evidence type="ECO:0000256" key="1">
    <source>
        <dbReference type="ARBA" id="ARBA00004241"/>
    </source>
</evidence>
<name>A0ABW5RCL4_9BACL</name>
<dbReference type="InterPro" id="IPR045584">
    <property type="entry name" value="Pilin-like"/>
</dbReference>
<reference evidence="4" key="1">
    <citation type="journal article" date="2019" name="Int. J. Syst. Evol. Microbiol.">
        <title>The Global Catalogue of Microorganisms (GCM) 10K type strain sequencing project: providing services to taxonomists for standard genome sequencing and annotation.</title>
        <authorList>
            <consortium name="The Broad Institute Genomics Platform"/>
            <consortium name="The Broad Institute Genome Sequencing Center for Infectious Disease"/>
            <person name="Wu L."/>
            <person name="Ma J."/>
        </authorList>
    </citation>
    <scope>NUCLEOTIDE SEQUENCE [LARGE SCALE GENOMIC DNA]</scope>
    <source>
        <strain evidence="4">KCTC 33676</strain>
    </source>
</reference>
<dbReference type="PROSITE" id="PS00409">
    <property type="entry name" value="PROKAR_NTER_METHYL"/>
    <property type="match status" value="1"/>
</dbReference>
<dbReference type="Gene3D" id="3.30.700.10">
    <property type="entry name" value="Glycoprotein, Type 4 Pilin"/>
    <property type="match status" value="1"/>
</dbReference>
<dbReference type="InterPro" id="IPR012902">
    <property type="entry name" value="N_methyl_site"/>
</dbReference>
<evidence type="ECO:0000313" key="3">
    <source>
        <dbReference type="EMBL" id="MFD2672559.1"/>
    </source>
</evidence>
<dbReference type="EMBL" id="JBHUMM010000042">
    <property type="protein sequence ID" value="MFD2672559.1"/>
    <property type="molecule type" value="Genomic_DNA"/>
</dbReference>
<comment type="subcellular location">
    <subcellularLocation>
        <location evidence="1">Cell surface</location>
    </subcellularLocation>
</comment>
<organism evidence="3 4">
    <name type="scientific">Marinicrinis sediminis</name>
    <dbReference type="NCBI Taxonomy" id="1652465"/>
    <lineage>
        <taxon>Bacteria</taxon>
        <taxon>Bacillati</taxon>
        <taxon>Bacillota</taxon>
        <taxon>Bacilli</taxon>
        <taxon>Bacillales</taxon>
        <taxon>Paenibacillaceae</taxon>
    </lineage>
</organism>
<dbReference type="SUPFAM" id="SSF54523">
    <property type="entry name" value="Pili subunits"/>
    <property type="match status" value="1"/>
</dbReference>